<feature type="compositionally biased region" description="Acidic residues" evidence="1">
    <location>
        <begin position="138"/>
        <end position="147"/>
    </location>
</feature>
<dbReference type="Gene3D" id="2.20.28.10">
    <property type="match status" value="1"/>
</dbReference>
<keyword evidence="4" id="KW-1185">Reference proteome</keyword>
<organism evidence="3 4">
    <name type="scientific">Triparma strigata</name>
    <dbReference type="NCBI Taxonomy" id="1606541"/>
    <lineage>
        <taxon>Eukaryota</taxon>
        <taxon>Sar</taxon>
        <taxon>Stramenopiles</taxon>
        <taxon>Ochrophyta</taxon>
        <taxon>Bolidophyceae</taxon>
        <taxon>Parmales</taxon>
        <taxon>Triparmaceae</taxon>
        <taxon>Triparma</taxon>
    </lineage>
</organism>
<dbReference type="Proteomes" id="UP001165085">
    <property type="component" value="Unassembled WGS sequence"/>
</dbReference>
<gene>
    <name evidence="3" type="ORF">TrST_g11860</name>
</gene>
<name>A0A9W7B2S6_9STRA</name>
<evidence type="ECO:0000313" key="4">
    <source>
        <dbReference type="Proteomes" id="UP001165085"/>
    </source>
</evidence>
<evidence type="ECO:0000256" key="1">
    <source>
        <dbReference type="SAM" id="MobiDB-lite"/>
    </source>
</evidence>
<sequence length="190" mass="20813">MASAIPLAFLGYRTSQFFFVLFGLGLIVKLTTQKNPTDKDAPNWAHVVTSKEQEEELHAFTCENCGFTIFPARGREGKFFPDNYKCASCGAPKESFFDRREEVAEKAIDYEYENKDDYRGSEDDKDGGEGKGGAVGLEEGEEEVFEEIEAKQPEPAPATATAAPTPPTPKTAPPRESSGGDDLDLLGMDE</sequence>
<comment type="caution">
    <text evidence="3">The sequence shown here is derived from an EMBL/GenBank/DDBJ whole genome shotgun (WGS) entry which is preliminary data.</text>
</comment>
<dbReference type="EMBL" id="BRXY01000253">
    <property type="protein sequence ID" value="GMH81031.1"/>
    <property type="molecule type" value="Genomic_DNA"/>
</dbReference>
<dbReference type="PROSITE" id="PS50903">
    <property type="entry name" value="RUBREDOXIN_LIKE"/>
    <property type="match status" value="1"/>
</dbReference>
<evidence type="ECO:0000313" key="3">
    <source>
        <dbReference type="EMBL" id="GMH81031.1"/>
    </source>
</evidence>
<accession>A0A9W7B2S6</accession>
<feature type="domain" description="Rubredoxin-like" evidence="2">
    <location>
        <begin position="57"/>
        <end position="99"/>
    </location>
</feature>
<protein>
    <recommendedName>
        <fullName evidence="2">Rubredoxin-like domain-containing protein</fullName>
    </recommendedName>
</protein>
<dbReference type="SUPFAM" id="SSF57802">
    <property type="entry name" value="Rubredoxin-like"/>
    <property type="match status" value="1"/>
</dbReference>
<feature type="compositionally biased region" description="Acidic residues" evidence="1">
    <location>
        <begin position="179"/>
        <end position="190"/>
    </location>
</feature>
<proteinExistence type="predicted"/>
<dbReference type="InterPro" id="IPR024934">
    <property type="entry name" value="Rubredoxin-like_dom"/>
</dbReference>
<feature type="region of interest" description="Disordered" evidence="1">
    <location>
        <begin position="114"/>
        <end position="190"/>
    </location>
</feature>
<dbReference type="AlphaFoldDB" id="A0A9W7B2S6"/>
<evidence type="ECO:0000259" key="2">
    <source>
        <dbReference type="PROSITE" id="PS50903"/>
    </source>
</evidence>
<reference evidence="4" key="1">
    <citation type="journal article" date="2023" name="Commun. Biol.">
        <title>Genome analysis of Parmales, the sister group of diatoms, reveals the evolutionary specialization of diatoms from phago-mixotrophs to photoautotrophs.</title>
        <authorList>
            <person name="Ban H."/>
            <person name="Sato S."/>
            <person name="Yoshikawa S."/>
            <person name="Yamada K."/>
            <person name="Nakamura Y."/>
            <person name="Ichinomiya M."/>
            <person name="Sato N."/>
            <person name="Blanc-Mathieu R."/>
            <person name="Endo H."/>
            <person name="Kuwata A."/>
            <person name="Ogata H."/>
        </authorList>
    </citation>
    <scope>NUCLEOTIDE SEQUENCE [LARGE SCALE GENOMIC DNA]</scope>
    <source>
        <strain evidence="4">NIES 3701</strain>
    </source>
</reference>
<dbReference type="OrthoDB" id="43142at2759"/>
<dbReference type="GO" id="GO:0005506">
    <property type="term" value="F:iron ion binding"/>
    <property type="evidence" value="ECO:0007669"/>
    <property type="project" value="InterPro"/>
</dbReference>